<proteinExistence type="inferred from homology"/>
<evidence type="ECO:0000256" key="7">
    <source>
        <dbReference type="SAM" id="MobiDB-lite"/>
    </source>
</evidence>
<feature type="active site" description="Proton donor" evidence="4">
    <location>
        <position position="184"/>
    </location>
</feature>
<dbReference type="InterPro" id="IPR051795">
    <property type="entry name" value="Glycosyl_Hydrlase_43"/>
</dbReference>
<evidence type="ECO:0000256" key="5">
    <source>
        <dbReference type="PIRSR" id="PIRSR606710-2"/>
    </source>
</evidence>
<dbReference type="EMBL" id="VCKY01000050">
    <property type="protein sequence ID" value="TMR20971.1"/>
    <property type="molecule type" value="Genomic_DNA"/>
</dbReference>
<dbReference type="OrthoDB" id="9758923at2"/>
<dbReference type="InterPro" id="IPR013320">
    <property type="entry name" value="ConA-like_dom_sf"/>
</dbReference>
<feature type="site" description="Important for catalytic activity, responsible for pKa modulation of the active site Glu and correct orientation of both the proton donor and substrate" evidence="5">
    <location>
        <position position="124"/>
    </location>
</feature>
<evidence type="ECO:0000259" key="8">
    <source>
        <dbReference type="Pfam" id="PF17851"/>
    </source>
</evidence>
<feature type="domain" description="Beta-xylosidase C-terminal Concanavalin A-like" evidence="8">
    <location>
        <begin position="304"/>
        <end position="474"/>
    </location>
</feature>
<dbReference type="Proteomes" id="UP000309128">
    <property type="component" value="Unassembled WGS sequence"/>
</dbReference>
<evidence type="ECO:0000256" key="4">
    <source>
        <dbReference type="PIRSR" id="PIRSR606710-1"/>
    </source>
</evidence>
<dbReference type="AlphaFoldDB" id="A0A5S4FL73"/>
<dbReference type="Pfam" id="PF17851">
    <property type="entry name" value="GH43_C2"/>
    <property type="match status" value="1"/>
</dbReference>
<protein>
    <submittedName>
        <fullName evidence="9">Glycosyl hydrolase 43 family protein</fullName>
    </submittedName>
</protein>
<keyword evidence="10" id="KW-1185">Reference proteome</keyword>
<evidence type="ECO:0000313" key="9">
    <source>
        <dbReference type="EMBL" id="TMR20971.1"/>
    </source>
</evidence>
<dbReference type="CDD" id="cd09001">
    <property type="entry name" value="GH43_FsAxh1-like"/>
    <property type="match status" value="1"/>
</dbReference>
<dbReference type="RefSeq" id="WP_138667149.1">
    <property type="nucleotide sequence ID" value="NZ_VCKY01000050.1"/>
</dbReference>
<reference evidence="9 10" key="1">
    <citation type="submission" date="2019-05" db="EMBL/GenBank/DDBJ databases">
        <title>Draft genome sequence of Nonomuraea turkmeniaca DSM 43926.</title>
        <authorList>
            <person name="Saricaoglu S."/>
            <person name="Isik K."/>
        </authorList>
    </citation>
    <scope>NUCLEOTIDE SEQUENCE [LARGE SCALE GENOMIC DNA]</scope>
    <source>
        <strain evidence="9 10">DSM 43926</strain>
    </source>
</reference>
<feature type="region of interest" description="Disordered" evidence="7">
    <location>
        <begin position="287"/>
        <end position="307"/>
    </location>
</feature>
<dbReference type="InterPro" id="IPR023296">
    <property type="entry name" value="Glyco_hydro_beta-prop_sf"/>
</dbReference>
<comment type="caution">
    <text evidence="9">The sequence shown here is derived from an EMBL/GenBank/DDBJ whole genome shotgun (WGS) entry which is preliminary data.</text>
</comment>
<evidence type="ECO:0000256" key="1">
    <source>
        <dbReference type="ARBA" id="ARBA00009865"/>
    </source>
</evidence>
<dbReference type="PANTHER" id="PTHR42812:SF12">
    <property type="entry name" value="BETA-XYLOSIDASE-RELATED"/>
    <property type="match status" value="1"/>
</dbReference>
<feature type="active site" description="Proton acceptor" evidence="4">
    <location>
        <position position="21"/>
    </location>
</feature>
<keyword evidence="3 6" id="KW-0326">Glycosidase</keyword>
<dbReference type="GO" id="GO:0005975">
    <property type="term" value="P:carbohydrate metabolic process"/>
    <property type="evidence" value="ECO:0007669"/>
    <property type="project" value="InterPro"/>
</dbReference>
<evidence type="ECO:0000256" key="2">
    <source>
        <dbReference type="ARBA" id="ARBA00022801"/>
    </source>
</evidence>
<dbReference type="PANTHER" id="PTHR42812">
    <property type="entry name" value="BETA-XYLOSIDASE"/>
    <property type="match status" value="1"/>
</dbReference>
<dbReference type="SUPFAM" id="SSF75005">
    <property type="entry name" value="Arabinanase/levansucrase/invertase"/>
    <property type="match status" value="1"/>
</dbReference>
<gene>
    <name evidence="9" type="ORF">ETD86_17105</name>
</gene>
<dbReference type="Gene3D" id="2.115.10.20">
    <property type="entry name" value="Glycosyl hydrolase domain, family 43"/>
    <property type="match status" value="1"/>
</dbReference>
<name>A0A5S4FL73_9ACTN</name>
<organism evidence="9 10">
    <name type="scientific">Nonomuraea turkmeniaca</name>
    <dbReference type="NCBI Taxonomy" id="103838"/>
    <lineage>
        <taxon>Bacteria</taxon>
        <taxon>Bacillati</taxon>
        <taxon>Actinomycetota</taxon>
        <taxon>Actinomycetes</taxon>
        <taxon>Streptosporangiales</taxon>
        <taxon>Streptosporangiaceae</taxon>
        <taxon>Nonomuraea</taxon>
    </lineage>
</organism>
<evidence type="ECO:0000256" key="3">
    <source>
        <dbReference type="ARBA" id="ARBA00023295"/>
    </source>
</evidence>
<evidence type="ECO:0000256" key="6">
    <source>
        <dbReference type="RuleBase" id="RU361187"/>
    </source>
</evidence>
<dbReference type="Gene3D" id="2.60.120.200">
    <property type="match status" value="1"/>
</dbReference>
<sequence>MTGEEMTGTYRNPVLNADWSDPDVIRVGEDFYLTVSTFTKVPGLPILHSRDLVNWTIIGHAVTSGYDDVRPGCGVWAPSLRHQDGRFWIFYGDPDVGICQVNAEDPRGPWSEPRVVKEGLGLIDPCPLWDDDGQAYLVHGWAKSRAGINNRLTLHRMSPDAQKVLDDGTLIIDADLLPGYRTLEGPKLYKRDGVYWVFAPAGGVENGWQSVFRAESIFGPYEDRIVLRQGGTDVNGPHQGGWVDTPSGEHWFMHFQDRGPYGRVVHLQPMTWNGGWPVMGADGEPVPGGPVPVPGGAPSTPATSDDFSGPELGLQWSWQANPVPSWWELRDGTLRLACAPGPDDLTQRPSVLGQRLPGDPCTVTTTLTLEGEGRAGLAVVGDTAASIALESTPDGTFLVCGDAEPVPAKAGEPVTVGARIGEGALVTFLADTGEGLREVGESFQATQGRWVGAVIGLFAAGGGTGQAIFDAFTVDIER</sequence>
<keyword evidence="2 6" id="KW-0378">Hydrolase</keyword>
<dbReference type="GO" id="GO:0004553">
    <property type="term" value="F:hydrolase activity, hydrolyzing O-glycosyl compounds"/>
    <property type="evidence" value="ECO:0007669"/>
    <property type="project" value="InterPro"/>
</dbReference>
<dbReference type="InterPro" id="IPR041542">
    <property type="entry name" value="GH43_C2"/>
</dbReference>
<accession>A0A5S4FL73</accession>
<dbReference type="InterPro" id="IPR006710">
    <property type="entry name" value="Glyco_hydro_43"/>
</dbReference>
<dbReference type="SUPFAM" id="SSF49899">
    <property type="entry name" value="Concanavalin A-like lectins/glucanases"/>
    <property type="match status" value="1"/>
</dbReference>
<comment type="similarity">
    <text evidence="1 6">Belongs to the glycosyl hydrolase 43 family.</text>
</comment>
<dbReference type="Pfam" id="PF04616">
    <property type="entry name" value="Glyco_hydro_43"/>
    <property type="match status" value="1"/>
</dbReference>
<evidence type="ECO:0000313" key="10">
    <source>
        <dbReference type="Proteomes" id="UP000309128"/>
    </source>
</evidence>